<accession>A0A4C1XUM1</accession>
<proteinExistence type="predicted"/>
<feature type="region of interest" description="Disordered" evidence="1">
    <location>
        <begin position="151"/>
        <end position="171"/>
    </location>
</feature>
<protein>
    <submittedName>
        <fullName evidence="2">Uncharacterized protein</fullName>
    </submittedName>
</protein>
<reference evidence="2 3" key="1">
    <citation type="journal article" date="2019" name="Commun. Biol.">
        <title>The bagworm genome reveals a unique fibroin gene that provides high tensile strength.</title>
        <authorList>
            <person name="Kono N."/>
            <person name="Nakamura H."/>
            <person name="Ohtoshi R."/>
            <person name="Tomita M."/>
            <person name="Numata K."/>
            <person name="Arakawa K."/>
        </authorList>
    </citation>
    <scope>NUCLEOTIDE SEQUENCE [LARGE SCALE GENOMIC DNA]</scope>
</reference>
<dbReference type="AlphaFoldDB" id="A0A4C1XUM1"/>
<comment type="caution">
    <text evidence="2">The sequence shown here is derived from an EMBL/GenBank/DDBJ whole genome shotgun (WGS) entry which is preliminary data.</text>
</comment>
<organism evidence="2 3">
    <name type="scientific">Eumeta variegata</name>
    <name type="common">Bagworm moth</name>
    <name type="synonym">Eumeta japonica</name>
    <dbReference type="NCBI Taxonomy" id="151549"/>
    <lineage>
        <taxon>Eukaryota</taxon>
        <taxon>Metazoa</taxon>
        <taxon>Ecdysozoa</taxon>
        <taxon>Arthropoda</taxon>
        <taxon>Hexapoda</taxon>
        <taxon>Insecta</taxon>
        <taxon>Pterygota</taxon>
        <taxon>Neoptera</taxon>
        <taxon>Endopterygota</taxon>
        <taxon>Lepidoptera</taxon>
        <taxon>Glossata</taxon>
        <taxon>Ditrysia</taxon>
        <taxon>Tineoidea</taxon>
        <taxon>Psychidae</taxon>
        <taxon>Oiketicinae</taxon>
        <taxon>Eumeta</taxon>
    </lineage>
</organism>
<dbReference type="EMBL" id="BGZK01000965">
    <property type="protein sequence ID" value="GBP66733.1"/>
    <property type="molecule type" value="Genomic_DNA"/>
</dbReference>
<sequence>MVLHDFSLILLVQKLFEVKIEDVVTRVERGKLRWFDLLERMNDSRLTKQIYRANMRDGKVGEGRPGKPYAEHIGSILKLFNIAIARPRLIIAFIICQILECKVSQFDRSSNHGVMRFRANVFRKPLLFGKVSLFIAVLKVSRIMELTPTAFSSPKNKHNGQRRVFREKEYQ</sequence>
<evidence type="ECO:0000256" key="1">
    <source>
        <dbReference type="SAM" id="MobiDB-lite"/>
    </source>
</evidence>
<keyword evidence="3" id="KW-1185">Reference proteome</keyword>
<evidence type="ECO:0000313" key="2">
    <source>
        <dbReference type="EMBL" id="GBP66733.1"/>
    </source>
</evidence>
<name>A0A4C1XUM1_EUMVA</name>
<evidence type="ECO:0000313" key="3">
    <source>
        <dbReference type="Proteomes" id="UP000299102"/>
    </source>
</evidence>
<dbReference type="Proteomes" id="UP000299102">
    <property type="component" value="Unassembled WGS sequence"/>
</dbReference>
<gene>
    <name evidence="2" type="ORF">EVAR_50112_1</name>
</gene>
<dbReference type="OrthoDB" id="6625421at2759"/>